<proteinExistence type="inferred from homology"/>
<dbReference type="Pfam" id="PF00001">
    <property type="entry name" value="7tm_1"/>
    <property type="match status" value="1"/>
</dbReference>
<feature type="transmembrane region" description="Helical" evidence="9">
    <location>
        <begin position="170"/>
        <end position="191"/>
    </location>
</feature>
<comment type="subcellular location">
    <subcellularLocation>
        <location evidence="1">Cell membrane</location>
        <topology evidence="1">Multi-pass membrane protein</topology>
    </subcellularLocation>
</comment>
<keyword evidence="12" id="KW-1185">Reference proteome</keyword>
<dbReference type="GO" id="GO:0042277">
    <property type="term" value="F:peptide binding"/>
    <property type="evidence" value="ECO:0007669"/>
    <property type="project" value="TreeGrafter"/>
</dbReference>
<comment type="similarity">
    <text evidence="2">Belongs to the G-protein coupled receptor 1 family.</text>
</comment>
<dbReference type="SUPFAM" id="SSF81321">
    <property type="entry name" value="Family A G protein-coupled receptor-like"/>
    <property type="match status" value="1"/>
</dbReference>
<name>A0A9D4PYG3_RHISA</name>
<dbReference type="InterPro" id="IPR017452">
    <property type="entry name" value="GPCR_Rhodpsn_7TM"/>
</dbReference>
<evidence type="ECO:0000256" key="7">
    <source>
        <dbReference type="ARBA" id="ARBA00023170"/>
    </source>
</evidence>
<keyword evidence="6 9" id="KW-0472">Membrane</keyword>
<evidence type="ECO:0000256" key="8">
    <source>
        <dbReference type="SAM" id="MobiDB-lite"/>
    </source>
</evidence>
<organism evidence="11 12">
    <name type="scientific">Rhipicephalus sanguineus</name>
    <name type="common">Brown dog tick</name>
    <name type="synonym">Ixodes sanguineus</name>
    <dbReference type="NCBI Taxonomy" id="34632"/>
    <lineage>
        <taxon>Eukaryota</taxon>
        <taxon>Metazoa</taxon>
        <taxon>Ecdysozoa</taxon>
        <taxon>Arthropoda</taxon>
        <taxon>Chelicerata</taxon>
        <taxon>Arachnida</taxon>
        <taxon>Acari</taxon>
        <taxon>Parasitiformes</taxon>
        <taxon>Ixodida</taxon>
        <taxon>Ixodoidea</taxon>
        <taxon>Ixodidae</taxon>
        <taxon>Rhipicephalinae</taxon>
        <taxon>Rhipicephalus</taxon>
        <taxon>Rhipicephalus</taxon>
    </lineage>
</organism>
<feature type="region of interest" description="Disordered" evidence="8">
    <location>
        <begin position="319"/>
        <end position="338"/>
    </location>
</feature>
<dbReference type="PANTHER" id="PTHR24241:SF190">
    <property type="entry name" value="CARDIOACCELERATORY PEPTIDE RECEPTOR-LIKE PROTEIN"/>
    <property type="match status" value="1"/>
</dbReference>
<dbReference type="Gene3D" id="1.20.1070.10">
    <property type="entry name" value="Rhodopsin 7-helix transmembrane proteins"/>
    <property type="match status" value="1"/>
</dbReference>
<evidence type="ECO:0000256" key="3">
    <source>
        <dbReference type="ARBA" id="ARBA00022475"/>
    </source>
</evidence>
<evidence type="ECO:0000313" key="12">
    <source>
        <dbReference type="Proteomes" id="UP000821837"/>
    </source>
</evidence>
<dbReference type="InterPro" id="IPR000276">
    <property type="entry name" value="GPCR_Rhodpsn"/>
</dbReference>
<dbReference type="GO" id="GO:0032870">
    <property type="term" value="P:cellular response to hormone stimulus"/>
    <property type="evidence" value="ECO:0007669"/>
    <property type="project" value="TreeGrafter"/>
</dbReference>
<dbReference type="GO" id="GO:0005886">
    <property type="term" value="C:plasma membrane"/>
    <property type="evidence" value="ECO:0007669"/>
    <property type="project" value="UniProtKB-SubCell"/>
</dbReference>
<dbReference type="PANTHER" id="PTHR24241">
    <property type="entry name" value="NEUROPEPTIDE RECEPTOR-RELATED G-PROTEIN COUPLED RECEPTOR"/>
    <property type="match status" value="1"/>
</dbReference>
<dbReference type="PRINTS" id="PR00237">
    <property type="entry name" value="GPCRRHODOPSN"/>
</dbReference>
<accession>A0A9D4PYG3</accession>
<keyword evidence="4 9" id="KW-0812">Transmembrane</keyword>
<feature type="transmembrane region" description="Helical" evidence="9">
    <location>
        <begin position="76"/>
        <end position="97"/>
    </location>
</feature>
<dbReference type="VEuPathDB" id="VectorBase:RSAN_035483"/>
<keyword evidence="5 9" id="KW-1133">Transmembrane helix</keyword>
<evidence type="ECO:0000256" key="6">
    <source>
        <dbReference type="ARBA" id="ARBA00023136"/>
    </source>
</evidence>
<gene>
    <name evidence="11" type="ORF">HPB52_001894</name>
</gene>
<evidence type="ECO:0000256" key="4">
    <source>
        <dbReference type="ARBA" id="ARBA00022692"/>
    </source>
</evidence>
<protein>
    <recommendedName>
        <fullName evidence="10">G-protein coupled receptors family 1 profile domain-containing protein</fullName>
    </recommendedName>
</protein>
<dbReference type="GO" id="GO:0004930">
    <property type="term" value="F:G protein-coupled receptor activity"/>
    <property type="evidence" value="ECO:0007669"/>
    <property type="project" value="InterPro"/>
</dbReference>
<keyword evidence="7" id="KW-0675">Receptor</keyword>
<feature type="domain" description="G-protein coupled receptors family 1 profile" evidence="10">
    <location>
        <begin position="62"/>
        <end position="191"/>
    </location>
</feature>
<feature type="transmembrane region" description="Helical" evidence="9">
    <location>
        <begin position="133"/>
        <end position="158"/>
    </location>
</feature>
<evidence type="ECO:0000256" key="2">
    <source>
        <dbReference type="ARBA" id="ARBA00010663"/>
    </source>
</evidence>
<reference evidence="11" key="1">
    <citation type="journal article" date="2020" name="Cell">
        <title>Large-Scale Comparative Analyses of Tick Genomes Elucidate Their Genetic Diversity and Vector Capacities.</title>
        <authorList>
            <consortium name="Tick Genome and Microbiome Consortium (TIGMIC)"/>
            <person name="Jia N."/>
            <person name="Wang J."/>
            <person name="Shi W."/>
            <person name="Du L."/>
            <person name="Sun Y."/>
            <person name="Zhan W."/>
            <person name="Jiang J.F."/>
            <person name="Wang Q."/>
            <person name="Zhang B."/>
            <person name="Ji P."/>
            <person name="Bell-Sakyi L."/>
            <person name="Cui X.M."/>
            <person name="Yuan T.T."/>
            <person name="Jiang B.G."/>
            <person name="Yang W.F."/>
            <person name="Lam T.T."/>
            <person name="Chang Q.C."/>
            <person name="Ding S.J."/>
            <person name="Wang X.J."/>
            <person name="Zhu J.G."/>
            <person name="Ruan X.D."/>
            <person name="Zhao L."/>
            <person name="Wei J.T."/>
            <person name="Ye R.Z."/>
            <person name="Que T.C."/>
            <person name="Du C.H."/>
            <person name="Zhou Y.H."/>
            <person name="Cheng J.X."/>
            <person name="Dai P.F."/>
            <person name="Guo W.B."/>
            <person name="Han X.H."/>
            <person name="Huang E.J."/>
            <person name="Li L.F."/>
            <person name="Wei W."/>
            <person name="Gao Y.C."/>
            <person name="Liu J.Z."/>
            <person name="Shao H.Z."/>
            <person name="Wang X."/>
            <person name="Wang C.C."/>
            <person name="Yang T.C."/>
            <person name="Huo Q.B."/>
            <person name="Li W."/>
            <person name="Chen H.Y."/>
            <person name="Chen S.E."/>
            <person name="Zhou L.G."/>
            <person name="Ni X.B."/>
            <person name="Tian J.H."/>
            <person name="Sheng Y."/>
            <person name="Liu T."/>
            <person name="Pan Y.S."/>
            <person name="Xia L.Y."/>
            <person name="Li J."/>
            <person name="Zhao F."/>
            <person name="Cao W.C."/>
        </authorList>
    </citation>
    <scope>NUCLEOTIDE SEQUENCE</scope>
    <source>
        <strain evidence="11">Rsan-2018</strain>
    </source>
</reference>
<reference evidence="11" key="2">
    <citation type="submission" date="2021-09" db="EMBL/GenBank/DDBJ databases">
        <authorList>
            <person name="Jia N."/>
            <person name="Wang J."/>
            <person name="Shi W."/>
            <person name="Du L."/>
            <person name="Sun Y."/>
            <person name="Zhan W."/>
            <person name="Jiang J."/>
            <person name="Wang Q."/>
            <person name="Zhang B."/>
            <person name="Ji P."/>
            <person name="Sakyi L.B."/>
            <person name="Cui X."/>
            <person name="Yuan T."/>
            <person name="Jiang B."/>
            <person name="Yang W."/>
            <person name="Lam T.T.-Y."/>
            <person name="Chang Q."/>
            <person name="Ding S."/>
            <person name="Wang X."/>
            <person name="Zhu J."/>
            <person name="Ruan X."/>
            <person name="Zhao L."/>
            <person name="Wei J."/>
            <person name="Que T."/>
            <person name="Du C."/>
            <person name="Cheng J."/>
            <person name="Dai P."/>
            <person name="Han X."/>
            <person name="Huang E."/>
            <person name="Gao Y."/>
            <person name="Liu J."/>
            <person name="Shao H."/>
            <person name="Ye R."/>
            <person name="Li L."/>
            <person name="Wei W."/>
            <person name="Wang X."/>
            <person name="Wang C."/>
            <person name="Huo Q."/>
            <person name="Li W."/>
            <person name="Guo W."/>
            <person name="Chen H."/>
            <person name="Chen S."/>
            <person name="Zhou L."/>
            <person name="Zhou L."/>
            <person name="Ni X."/>
            <person name="Tian J."/>
            <person name="Zhou Y."/>
            <person name="Sheng Y."/>
            <person name="Liu T."/>
            <person name="Pan Y."/>
            <person name="Xia L."/>
            <person name="Li J."/>
            <person name="Zhao F."/>
            <person name="Cao W."/>
        </authorList>
    </citation>
    <scope>NUCLEOTIDE SEQUENCE</scope>
    <source>
        <strain evidence="11">Rsan-2018</strain>
        <tissue evidence="11">Larvae</tissue>
    </source>
</reference>
<comment type="caution">
    <text evidence="11">The sequence shown here is derived from an EMBL/GenBank/DDBJ whole genome shotgun (WGS) entry which is preliminary data.</text>
</comment>
<evidence type="ECO:0000256" key="9">
    <source>
        <dbReference type="SAM" id="Phobius"/>
    </source>
</evidence>
<evidence type="ECO:0000256" key="5">
    <source>
        <dbReference type="ARBA" id="ARBA00022989"/>
    </source>
</evidence>
<dbReference type="AlphaFoldDB" id="A0A9D4PYG3"/>
<sequence length="338" mass="37987">MITMFTSEGRRHATCGSRLLRRLLHLLRRSCPQTKAPVTPVSLQAFIFHVMEHPARPGFYQCVTFASFPSPAHEKAYNLLCLLVLYIVPLAVIVLCYTRDDGATTDNGEDSKRGRLRLRRSDMRQMHRARNRTLRLTIIIVLAFFLCWTPYVTMVLWYQIDPSGAEHVNGYLQSSLFMFAVSNSCVNPLVYGSYTKSFKRILAQVCCWLRKVRGGNYTAYGHTSTRMPLSQVTCRKTIPEVVLAEAPDGLKPRCLLCAPPVSNNVREIQLELCQPSPSATYASVTSDTGDSSVLWKVRSYSARCHRNSAVTVLQNGGIGRDHGGRVGKNRVRRDPCSL</sequence>
<dbReference type="Proteomes" id="UP000821837">
    <property type="component" value="Chromosome 3"/>
</dbReference>
<evidence type="ECO:0000259" key="10">
    <source>
        <dbReference type="PROSITE" id="PS50262"/>
    </source>
</evidence>
<dbReference type="EMBL" id="JABSTV010001249">
    <property type="protein sequence ID" value="KAH7961089.1"/>
    <property type="molecule type" value="Genomic_DNA"/>
</dbReference>
<keyword evidence="3" id="KW-1003">Cell membrane</keyword>
<evidence type="ECO:0000313" key="11">
    <source>
        <dbReference type="EMBL" id="KAH7961089.1"/>
    </source>
</evidence>
<evidence type="ECO:0000256" key="1">
    <source>
        <dbReference type="ARBA" id="ARBA00004651"/>
    </source>
</evidence>
<dbReference type="PROSITE" id="PS50262">
    <property type="entry name" value="G_PROTEIN_RECEP_F1_2"/>
    <property type="match status" value="1"/>
</dbReference>